<dbReference type="OrthoDB" id="3071207at2759"/>
<proteinExistence type="predicted"/>
<dbReference type="RefSeq" id="XP_043033924.1">
    <property type="nucleotide sequence ID" value="XM_043187435.1"/>
</dbReference>
<evidence type="ECO:0000256" key="2">
    <source>
        <dbReference type="SAM" id="SignalP"/>
    </source>
</evidence>
<feature type="signal peptide" evidence="2">
    <location>
        <begin position="1"/>
        <end position="17"/>
    </location>
</feature>
<evidence type="ECO:0000256" key="1">
    <source>
        <dbReference type="SAM" id="MobiDB-lite"/>
    </source>
</evidence>
<accession>A0A9P7VGR7</accession>
<feature type="compositionally biased region" description="Basic and acidic residues" evidence="1">
    <location>
        <begin position="125"/>
        <end position="135"/>
    </location>
</feature>
<protein>
    <submittedName>
        <fullName evidence="3">Uncharacterized protein</fullName>
    </submittedName>
</protein>
<feature type="compositionally biased region" description="Acidic residues" evidence="1">
    <location>
        <begin position="97"/>
        <end position="111"/>
    </location>
</feature>
<dbReference type="EMBL" id="MU250571">
    <property type="protein sequence ID" value="KAG7440424.1"/>
    <property type="molecule type" value="Genomic_DNA"/>
</dbReference>
<feature type="compositionally biased region" description="Basic and acidic residues" evidence="1">
    <location>
        <begin position="55"/>
        <end position="72"/>
    </location>
</feature>
<reference evidence="3" key="1">
    <citation type="submission" date="2020-11" db="EMBL/GenBank/DDBJ databases">
        <title>Adaptations for nitrogen fixation in a non-lichenized fungal sporocarp promotes dispersal by wood-feeding termites.</title>
        <authorList>
            <consortium name="DOE Joint Genome Institute"/>
            <person name="Koch R.A."/>
            <person name="Yoon G."/>
            <person name="Arayal U."/>
            <person name="Lail K."/>
            <person name="Amirebrahimi M."/>
            <person name="Labutti K."/>
            <person name="Lipzen A."/>
            <person name="Riley R."/>
            <person name="Barry K."/>
            <person name="Henrissat B."/>
            <person name="Grigoriev I.V."/>
            <person name="Herr J.R."/>
            <person name="Aime M.C."/>
        </authorList>
    </citation>
    <scope>NUCLEOTIDE SEQUENCE</scope>
    <source>
        <strain evidence="3">MCA 3950</strain>
    </source>
</reference>
<comment type="caution">
    <text evidence="3">The sequence shown here is derived from an EMBL/GenBank/DDBJ whole genome shotgun (WGS) entry which is preliminary data.</text>
</comment>
<feature type="region of interest" description="Disordered" evidence="1">
    <location>
        <begin position="30"/>
        <end position="135"/>
    </location>
</feature>
<organism evidence="3 4">
    <name type="scientific">Guyanagaster necrorhizus</name>
    <dbReference type="NCBI Taxonomy" id="856835"/>
    <lineage>
        <taxon>Eukaryota</taxon>
        <taxon>Fungi</taxon>
        <taxon>Dikarya</taxon>
        <taxon>Basidiomycota</taxon>
        <taxon>Agaricomycotina</taxon>
        <taxon>Agaricomycetes</taxon>
        <taxon>Agaricomycetidae</taxon>
        <taxon>Agaricales</taxon>
        <taxon>Marasmiineae</taxon>
        <taxon>Physalacriaceae</taxon>
        <taxon>Guyanagaster</taxon>
    </lineage>
</organism>
<dbReference type="Proteomes" id="UP000812287">
    <property type="component" value="Unassembled WGS sequence"/>
</dbReference>
<keyword evidence="4" id="KW-1185">Reference proteome</keyword>
<feature type="chain" id="PRO_5040361786" evidence="2">
    <location>
        <begin position="18"/>
        <end position="229"/>
    </location>
</feature>
<dbReference type="AlphaFoldDB" id="A0A9P7VGR7"/>
<evidence type="ECO:0000313" key="4">
    <source>
        <dbReference type="Proteomes" id="UP000812287"/>
    </source>
</evidence>
<evidence type="ECO:0000313" key="3">
    <source>
        <dbReference type="EMBL" id="KAG7440424.1"/>
    </source>
</evidence>
<name>A0A9P7VGR7_9AGAR</name>
<gene>
    <name evidence="3" type="ORF">BT62DRAFT_937961</name>
</gene>
<keyword evidence="2" id="KW-0732">Signal</keyword>
<dbReference type="GeneID" id="66109732"/>
<sequence>MMMLLLLLLLAVTTIVAVLYWRKGVVEGTEERCPDPVPVVKPQSARSKERRRRGKDPFKGVKGRKMLEKLDVARSVSSSSREEHDTPMMTPLPPSEPDLEESPSDVVDEPIEFPTLNSTPEQLLEEARQREEQARESLQRYEEMMQWEREGWRRREAEMQAQIQQLMYQMQAYAALVTPYIGPWYPLERGRRRRRDEQEDDDEDVSELLVDAILKRPERIIRKRKDMPQ</sequence>